<comment type="caution">
    <text evidence="3">The sequence shown here is derived from an EMBL/GenBank/DDBJ whole genome shotgun (WGS) entry which is preliminary data.</text>
</comment>
<dbReference type="Gene3D" id="2.130.10.10">
    <property type="entry name" value="YVTN repeat-like/Quinoprotein amine dehydrogenase"/>
    <property type="match status" value="1"/>
</dbReference>
<evidence type="ECO:0000256" key="1">
    <source>
        <dbReference type="PROSITE-ProRule" id="PRU00221"/>
    </source>
</evidence>
<reference evidence="3" key="1">
    <citation type="submission" date="2022-10" db="EMBL/GenBank/DDBJ databases">
        <title>Tapping the CABI collections for fungal endophytes: first genome assemblies for Collariella, Neodidymelliopsis, Ascochyta clinopodiicola, Didymella pomorum, Didymosphaeria variabile, Neocosmospora piperis and Neocucurbitaria cava.</title>
        <authorList>
            <person name="Hill R."/>
        </authorList>
    </citation>
    <scope>NUCLEOTIDE SEQUENCE</scope>
    <source>
        <strain evidence="3">IMI 356815</strain>
    </source>
</reference>
<dbReference type="GeneID" id="80912191"/>
<evidence type="ECO:0000256" key="2">
    <source>
        <dbReference type="SAM" id="MobiDB-lite"/>
    </source>
</evidence>
<dbReference type="AlphaFoldDB" id="A0A9W8XGC8"/>
<proteinExistence type="predicted"/>
<organism evidence="3 4">
    <name type="scientific">Didymosphaeria variabile</name>
    <dbReference type="NCBI Taxonomy" id="1932322"/>
    <lineage>
        <taxon>Eukaryota</taxon>
        <taxon>Fungi</taxon>
        <taxon>Dikarya</taxon>
        <taxon>Ascomycota</taxon>
        <taxon>Pezizomycotina</taxon>
        <taxon>Dothideomycetes</taxon>
        <taxon>Pleosporomycetidae</taxon>
        <taxon>Pleosporales</taxon>
        <taxon>Massarineae</taxon>
        <taxon>Didymosphaeriaceae</taxon>
        <taxon>Didymosphaeria</taxon>
    </lineage>
</organism>
<feature type="repeat" description="WD" evidence="1">
    <location>
        <begin position="227"/>
        <end position="268"/>
    </location>
</feature>
<dbReference type="EMBL" id="JAPEUX010000006">
    <property type="protein sequence ID" value="KAJ4350040.1"/>
    <property type="molecule type" value="Genomic_DNA"/>
</dbReference>
<protein>
    <recommendedName>
        <fullName evidence="5">WD40 repeat-like protein</fullName>
    </recommendedName>
</protein>
<dbReference type="PROSITE" id="PS50082">
    <property type="entry name" value="WD_REPEATS_2"/>
    <property type="match status" value="1"/>
</dbReference>
<keyword evidence="4" id="KW-1185">Reference proteome</keyword>
<keyword evidence="1" id="KW-0853">WD repeat</keyword>
<dbReference type="InterPro" id="IPR001680">
    <property type="entry name" value="WD40_rpt"/>
</dbReference>
<evidence type="ECO:0000313" key="4">
    <source>
        <dbReference type="Proteomes" id="UP001140513"/>
    </source>
</evidence>
<name>A0A9W8XGC8_9PLEO</name>
<dbReference type="RefSeq" id="XP_056068970.1">
    <property type="nucleotide sequence ID" value="XM_056217414.1"/>
</dbReference>
<dbReference type="OrthoDB" id="1367865at2759"/>
<dbReference type="Proteomes" id="UP001140513">
    <property type="component" value="Unassembled WGS sequence"/>
</dbReference>
<gene>
    <name evidence="3" type="ORF">N0V89_008661</name>
</gene>
<dbReference type="InterPro" id="IPR015943">
    <property type="entry name" value="WD40/YVTN_repeat-like_dom_sf"/>
</dbReference>
<dbReference type="Pfam" id="PF00400">
    <property type="entry name" value="WD40"/>
    <property type="match status" value="2"/>
</dbReference>
<dbReference type="SUPFAM" id="SSF69322">
    <property type="entry name" value="Tricorn protease domain 2"/>
    <property type="match status" value="1"/>
</dbReference>
<feature type="region of interest" description="Disordered" evidence="2">
    <location>
        <begin position="496"/>
        <end position="525"/>
    </location>
</feature>
<dbReference type="PANTHER" id="PTHR19879">
    <property type="entry name" value="TRANSCRIPTION INITIATION FACTOR TFIID"/>
    <property type="match status" value="1"/>
</dbReference>
<evidence type="ECO:0000313" key="3">
    <source>
        <dbReference type="EMBL" id="KAJ4350040.1"/>
    </source>
</evidence>
<dbReference type="SMART" id="SM00320">
    <property type="entry name" value="WD40"/>
    <property type="match status" value="4"/>
</dbReference>
<sequence length="525" mass="58046">MDFILTSLDTALSPDSKLLAISSSHPRVGILIYDVATKELRQALEGCGTLAFRPLARQHQQDAEGKRATDISGEIPAYTLVSSFSSGEPRFQPHTGLILWELDSNGRLFVEEEPIDPAAIAIKAIDAILPELEAEHEWTRAFVDASNLHADFVRALENASADHRRRNNTVVQNAVISSFVSTPFSSDGALLLYAINNKSTQHGMREPNALPQVVVYDVDVGREVHRLRGHSDQVTWLGSSPDDQHVASVSWDGTLRMYSTEKGELEWATADSGGQSWAGAFSPDSKHIVWSSHSGKEIGVHKVADGEVLSTFPESVTRWCRCFSWHPTKQQMALCADKTVYVWQPFDGPGGVVVQRWVMDDDGQFPRMAQIQNVSWLGDGRLLSLTTSDRTVLVYDTLTNAKEVFKRPKGADAAYVRTGFYALAKDEERTTYLSIDGDGKVRYWDRSVAPLPDTQSERESAVERSWWENRAEDPKASTRKGEYAAVVSTIKEQVMGAKSGEGSATAGDEEREAWAQKGTGIWTAE</sequence>
<evidence type="ECO:0008006" key="5">
    <source>
        <dbReference type="Google" id="ProtNLM"/>
    </source>
</evidence>
<accession>A0A9W8XGC8</accession>
<dbReference type="PANTHER" id="PTHR19879:SF9">
    <property type="entry name" value="TRANSCRIPTION INITIATION FACTOR TFIID SUBUNIT 5"/>
    <property type="match status" value="1"/>
</dbReference>